<keyword evidence="3" id="KW-1185">Reference proteome</keyword>
<dbReference type="AlphaFoldDB" id="A0A9Q3DID7"/>
<organism evidence="2 3">
    <name type="scientific">Austropuccinia psidii MF-1</name>
    <dbReference type="NCBI Taxonomy" id="1389203"/>
    <lineage>
        <taxon>Eukaryota</taxon>
        <taxon>Fungi</taxon>
        <taxon>Dikarya</taxon>
        <taxon>Basidiomycota</taxon>
        <taxon>Pucciniomycotina</taxon>
        <taxon>Pucciniomycetes</taxon>
        <taxon>Pucciniales</taxon>
        <taxon>Sphaerophragmiaceae</taxon>
        <taxon>Austropuccinia</taxon>
    </lineage>
</organism>
<sequence length="100" mass="11366">MRSVLKVAGVVHIWYYIPLCTIFAQKLNGDVFRTKSHNSKARSQNPKPILKKDSSNHQSGNPWWKSEDHSKIPITWPCTPGRISCQLSVIDFMSSKRQAG</sequence>
<comment type="caution">
    <text evidence="2">The sequence shown here is derived from an EMBL/GenBank/DDBJ whole genome shotgun (WGS) entry which is preliminary data.</text>
</comment>
<gene>
    <name evidence="2" type="ORF">O181_043445</name>
</gene>
<proteinExistence type="predicted"/>
<evidence type="ECO:0000256" key="1">
    <source>
        <dbReference type="SAM" id="MobiDB-lite"/>
    </source>
</evidence>
<dbReference type="Proteomes" id="UP000765509">
    <property type="component" value="Unassembled WGS sequence"/>
</dbReference>
<name>A0A9Q3DID7_9BASI</name>
<protein>
    <submittedName>
        <fullName evidence="2">Uncharacterized protein</fullName>
    </submittedName>
</protein>
<evidence type="ECO:0000313" key="3">
    <source>
        <dbReference type="Proteomes" id="UP000765509"/>
    </source>
</evidence>
<reference evidence="2" key="1">
    <citation type="submission" date="2021-03" db="EMBL/GenBank/DDBJ databases">
        <title>Draft genome sequence of rust myrtle Austropuccinia psidii MF-1, a brazilian biotype.</title>
        <authorList>
            <person name="Quecine M.C."/>
            <person name="Pachon D.M.R."/>
            <person name="Bonatelli M.L."/>
            <person name="Correr F.H."/>
            <person name="Franceschini L.M."/>
            <person name="Leite T.F."/>
            <person name="Margarido G.R.A."/>
            <person name="Almeida C.A."/>
            <person name="Ferrarezi J.A."/>
            <person name="Labate C.A."/>
        </authorList>
    </citation>
    <scope>NUCLEOTIDE SEQUENCE</scope>
    <source>
        <strain evidence="2">MF-1</strain>
    </source>
</reference>
<evidence type="ECO:0000313" key="2">
    <source>
        <dbReference type="EMBL" id="MBW0503730.1"/>
    </source>
</evidence>
<dbReference type="EMBL" id="AVOT02017538">
    <property type="protein sequence ID" value="MBW0503730.1"/>
    <property type="molecule type" value="Genomic_DNA"/>
</dbReference>
<accession>A0A9Q3DID7</accession>
<feature type="region of interest" description="Disordered" evidence="1">
    <location>
        <begin position="36"/>
        <end position="68"/>
    </location>
</feature>